<dbReference type="OMA" id="ETGNEHE"/>
<protein>
    <recommendedName>
        <fullName evidence="8">CAP-Gly domain-containing protein</fullName>
    </recommendedName>
</protein>
<keyword evidence="4" id="KW-0433">Leucine-rich repeat</keyword>
<comment type="subcellular location">
    <subcellularLocation>
        <location evidence="1">Cytoplasm</location>
    </subcellularLocation>
</comment>
<comment type="caution">
    <text evidence="9">The sequence shown here is derived from an EMBL/GenBank/DDBJ whole genome shotgun (WGS) entry which is preliminary data.</text>
</comment>
<feature type="domain" description="CAP-Gly" evidence="8">
    <location>
        <begin position="47"/>
        <end position="90"/>
    </location>
</feature>
<sequence>MEASELQVNTTINKMAEANLEAGFEVGQRVQSLEKGPKKIGTVKYLGPVQGYEGIWAGVDWDDGEGRHNGIINGVHYFDAAGEKTASFVRLHSLSKGITFLEALLRRYKGDSISKEEQDEMYVLSSSQKRVSIELVGVTEIQERQMHLENLLHVSLEYTGVSSPGSIQEISGLLP</sequence>
<dbReference type="InterPro" id="IPR000938">
    <property type="entry name" value="CAP-Gly_domain"/>
</dbReference>
<dbReference type="SUPFAM" id="SSF74924">
    <property type="entry name" value="Cap-Gly domain"/>
    <property type="match status" value="1"/>
</dbReference>
<name>A0AA38GJC9_TAXCH</name>
<comment type="subunit">
    <text evidence="7">Supercomplex made of cofactors A to E. Cofactors A and D function by capturing and stabilizing tubulin in a quasi-native conformation. Cofactor E binds to the cofactor D-tubulin complex; interaction with cofactor C then causes the release of tubulin polypeptides that are committed to the native state.</text>
</comment>
<dbReference type="AlphaFoldDB" id="A0AA38GJC9"/>
<accession>A0AA38GJC9</accession>
<evidence type="ECO:0000256" key="2">
    <source>
        <dbReference type="ARBA" id="ARBA00006286"/>
    </source>
</evidence>
<dbReference type="FunFam" id="2.30.30.190:FF:000016">
    <property type="entry name" value="Tubulin-folding cofactor E"/>
    <property type="match status" value="1"/>
</dbReference>
<evidence type="ECO:0000313" key="9">
    <source>
        <dbReference type="EMBL" id="KAH9323020.1"/>
    </source>
</evidence>
<evidence type="ECO:0000256" key="7">
    <source>
        <dbReference type="ARBA" id="ARBA00026055"/>
    </source>
</evidence>
<keyword evidence="5" id="KW-0677">Repeat</keyword>
<dbReference type="Pfam" id="PF01302">
    <property type="entry name" value="CAP_GLY"/>
    <property type="match status" value="1"/>
</dbReference>
<dbReference type="EMBL" id="JAHRHJ020000003">
    <property type="protein sequence ID" value="KAH9323020.1"/>
    <property type="molecule type" value="Genomic_DNA"/>
</dbReference>
<reference evidence="9 10" key="1">
    <citation type="journal article" date="2021" name="Nat. Plants">
        <title>The Taxus genome provides insights into paclitaxel biosynthesis.</title>
        <authorList>
            <person name="Xiong X."/>
            <person name="Gou J."/>
            <person name="Liao Q."/>
            <person name="Li Y."/>
            <person name="Zhou Q."/>
            <person name="Bi G."/>
            <person name="Li C."/>
            <person name="Du R."/>
            <person name="Wang X."/>
            <person name="Sun T."/>
            <person name="Guo L."/>
            <person name="Liang H."/>
            <person name="Lu P."/>
            <person name="Wu Y."/>
            <person name="Zhang Z."/>
            <person name="Ro D.K."/>
            <person name="Shang Y."/>
            <person name="Huang S."/>
            <person name="Yan J."/>
        </authorList>
    </citation>
    <scope>NUCLEOTIDE SEQUENCE [LARGE SCALE GENOMIC DNA]</scope>
    <source>
        <strain evidence="9">Ta-2019</strain>
    </source>
</reference>
<dbReference type="Gene3D" id="2.30.30.190">
    <property type="entry name" value="CAP Gly-rich-like domain"/>
    <property type="match status" value="1"/>
</dbReference>
<evidence type="ECO:0000256" key="3">
    <source>
        <dbReference type="ARBA" id="ARBA00022490"/>
    </source>
</evidence>
<keyword evidence="10" id="KW-1185">Reference proteome</keyword>
<organism evidence="9 10">
    <name type="scientific">Taxus chinensis</name>
    <name type="common">Chinese yew</name>
    <name type="synonym">Taxus wallichiana var. chinensis</name>
    <dbReference type="NCBI Taxonomy" id="29808"/>
    <lineage>
        <taxon>Eukaryota</taxon>
        <taxon>Viridiplantae</taxon>
        <taxon>Streptophyta</taxon>
        <taxon>Embryophyta</taxon>
        <taxon>Tracheophyta</taxon>
        <taxon>Spermatophyta</taxon>
        <taxon>Pinopsida</taxon>
        <taxon>Pinidae</taxon>
        <taxon>Conifers II</taxon>
        <taxon>Cupressales</taxon>
        <taxon>Taxaceae</taxon>
        <taxon>Taxus</taxon>
    </lineage>
</organism>
<evidence type="ECO:0000256" key="6">
    <source>
        <dbReference type="ARBA" id="ARBA00023186"/>
    </source>
</evidence>
<evidence type="ECO:0000313" key="10">
    <source>
        <dbReference type="Proteomes" id="UP000824469"/>
    </source>
</evidence>
<comment type="similarity">
    <text evidence="2">Belongs to the TBCE family.</text>
</comment>
<dbReference type="PROSITE" id="PS50245">
    <property type="entry name" value="CAP_GLY_2"/>
    <property type="match status" value="1"/>
</dbReference>
<gene>
    <name evidence="9" type="ORF">KI387_017659</name>
</gene>
<keyword evidence="6" id="KW-0143">Chaperone</keyword>
<evidence type="ECO:0000256" key="4">
    <source>
        <dbReference type="ARBA" id="ARBA00022614"/>
    </source>
</evidence>
<keyword evidence="3" id="KW-0963">Cytoplasm</keyword>
<dbReference type="Proteomes" id="UP000824469">
    <property type="component" value="Unassembled WGS sequence"/>
</dbReference>
<evidence type="ECO:0000259" key="8">
    <source>
        <dbReference type="PROSITE" id="PS50245"/>
    </source>
</evidence>
<dbReference type="GO" id="GO:0005737">
    <property type="term" value="C:cytoplasm"/>
    <property type="evidence" value="ECO:0007669"/>
    <property type="project" value="UniProtKB-SubCell"/>
</dbReference>
<dbReference type="InterPro" id="IPR036859">
    <property type="entry name" value="CAP-Gly_dom_sf"/>
</dbReference>
<feature type="non-terminal residue" evidence="9">
    <location>
        <position position="175"/>
    </location>
</feature>
<dbReference type="SMART" id="SM01052">
    <property type="entry name" value="CAP_GLY"/>
    <property type="match status" value="1"/>
</dbReference>
<evidence type="ECO:0000256" key="5">
    <source>
        <dbReference type="ARBA" id="ARBA00022737"/>
    </source>
</evidence>
<proteinExistence type="inferred from homology"/>
<evidence type="ECO:0000256" key="1">
    <source>
        <dbReference type="ARBA" id="ARBA00004496"/>
    </source>
</evidence>